<gene>
    <name evidence="1" type="ORF">NE237_009331</name>
</gene>
<dbReference type="PANTHER" id="PTHR37722">
    <property type="entry name" value="OS01G0167700 PROTEIN"/>
    <property type="match status" value="1"/>
</dbReference>
<dbReference type="Proteomes" id="UP001141806">
    <property type="component" value="Unassembled WGS sequence"/>
</dbReference>
<reference evidence="1" key="1">
    <citation type="journal article" date="2023" name="Plant J.">
        <title>The genome of the king protea, Protea cynaroides.</title>
        <authorList>
            <person name="Chang J."/>
            <person name="Duong T.A."/>
            <person name="Schoeman C."/>
            <person name="Ma X."/>
            <person name="Roodt D."/>
            <person name="Barker N."/>
            <person name="Li Z."/>
            <person name="Van de Peer Y."/>
            <person name="Mizrachi E."/>
        </authorList>
    </citation>
    <scope>NUCLEOTIDE SEQUENCE</scope>
    <source>
        <tissue evidence="1">Young leaves</tissue>
    </source>
</reference>
<accession>A0A9Q0KXL7</accession>
<dbReference type="PANTHER" id="PTHR37722:SF2">
    <property type="entry name" value="OS01G0167700 PROTEIN"/>
    <property type="match status" value="1"/>
</dbReference>
<comment type="caution">
    <text evidence="1">The sequence shown here is derived from an EMBL/GenBank/DDBJ whole genome shotgun (WGS) entry which is preliminary data.</text>
</comment>
<keyword evidence="2" id="KW-1185">Reference proteome</keyword>
<evidence type="ECO:0000313" key="1">
    <source>
        <dbReference type="EMBL" id="KAJ4978551.1"/>
    </source>
</evidence>
<dbReference type="AlphaFoldDB" id="A0A9Q0KXL7"/>
<dbReference type="OrthoDB" id="994901at2759"/>
<sequence length="663" mass="74808">MKMSFVKRIFKLESWQPHPEWDFCNARLVQWKDQGCRIRDRAPKNPRSQDKTHHCRIPASFFLENLLGITAGYVFPILQVRRKEFKSSPSWDLAAGAEPPAASMDQLEKTMGVSNSTPETNDSKSCSSYSGRWVTTIIIRLIPMEARAIAQMRIQCHQLVVTPVLYSLPCSKDLGDAPLLLVTPSCSALDWMIPDTIIIPGISIDQIKKQLLGSVSALCLIWSSLYSCKALANFHWTVRELLFIINVCVVGKMLQWMGGSRRKVATSRKSTERRQRQYFEQRKLQKQTAGLGNYADEINPYGQQVQLHNKPRSLDILSLLNLKTVTEESKSGCTTENVPFQVDVESPKKIFSSVPDCLPSPRNHSSEGNGDKLDYWRTATENQFSILDVLGDVGPNNNAEESPVREAHVAFSVKGLGKVGMETPVCSPRPSGRLFYNGCSSPPMDVKRFRSSKDFKYSMDDEELELNDMIHDINMPFGGKSSKVPLKSRNTMHHSGNLENKKFTFQGCMQPDAHGNQFNYFPGEEEYLYNNMGNIVDERKYGVRWGNRSETESDFNCLFGNKKQTHQTISAFEDSLHGIRDADRAVCNFNILGSPSLHFEDPASDKEIFFVTKEKSRYPSLDGSWEFSTGTDQPAWPFMTEDVVDSMSLLSEESCSSSAGSFY</sequence>
<proteinExistence type="predicted"/>
<organism evidence="1 2">
    <name type="scientific">Protea cynaroides</name>
    <dbReference type="NCBI Taxonomy" id="273540"/>
    <lineage>
        <taxon>Eukaryota</taxon>
        <taxon>Viridiplantae</taxon>
        <taxon>Streptophyta</taxon>
        <taxon>Embryophyta</taxon>
        <taxon>Tracheophyta</taxon>
        <taxon>Spermatophyta</taxon>
        <taxon>Magnoliopsida</taxon>
        <taxon>Proteales</taxon>
        <taxon>Proteaceae</taxon>
        <taxon>Protea</taxon>
    </lineage>
</organism>
<evidence type="ECO:0000313" key="2">
    <source>
        <dbReference type="Proteomes" id="UP001141806"/>
    </source>
</evidence>
<name>A0A9Q0KXL7_9MAGN</name>
<protein>
    <submittedName>
        <fullName evidence="1">Uncharacterized protein</fullName>
    </submittedName>
</protein>
<dbReference type="EMBL" id="JAMYWD010000002">
    <property type="protein sequence ID" value="KAJ4978551.1"/>
    <property type="molecule type" value="Genomic_DNA"/>
</dbReference>